<dbReference type="KEGG" id="apoc:APORC_0503"/>
<dbReference type="EMBL" id="CP036246">
    <property type="protein sequence ID" value="QEP40120.1"/>
    <property type="molecule type" value="Genomic_DNA"/>
</dbReference>
<dbReference type="RefSeq" id="WP_066171826.1">
    <property type="nucleotide sequence ID" value="NZ_CP036246.2"/>
</dbReference>
<keyword evidence="1" id="KW-1133">Transmembrane helix</keyword>
<gene>
    <name evidence="2" type="ORF">APORC_0503</name>
</gene>
<keyword evidence="1" id="KW-0812">Transmembrane</keyword>
<protein>
    <recommendedName>
        <fullName evidence="4">Type II secretion system protein</fullName>
    </recommendedName>
</protein>
<evidence type="ECO:0000313" key="3">
    <source>
        <dbReference type="Proteomes" id="UP000322644"/>
    </source>
</evidence>
<reference evidence="2 3" key="2">
    <citation type="submission" date="2019-09" db="EMBL/GenBank/DDBJ databases">
        <title>Taxonomic note: a critical rebuttal of the proposed division of the genus Arcobacter into six genera, emended descriptions of Arcobacter anaerophilus and the genus Arcobacter, and an assessment of genus-level boundaries for Epsilonproteobacteria using in silico genomic comparator tools.</title>
        <authorList>
            <person name="On S.L.W."/>
            <person name="Miller W.G."/>
            <person name="Biggs P."/>
            <person name="Cornelius A."/>
            <person name="Vandamme P."/>
        </authorList>
    </citation>
    <scope>NUCLEOTIDE SEQUENCE [LARGE SCALE GENOMIC DNA]</scope>
    <source>
        <strain evidence="2 3">CCUG 56899</strain>
    </source>
</reference>
<name>A0A5C2HH42_9BACT</name>
<keyword evidence="1" id="KW-0472">Membrane</keyword>
<dbReference type="Proteomes" id="UP000322644">
    <property type="component" value="Chromosome"/>
</dbReference>
<dbReference type="AlphaFoldDB" id="A0A5C2HH42"/>
<sequence>MKSSFVLFELIIATILLAIVFTFVSFLYKDIVIQNRVNQELSLEHLKLNTLKVFLEKNIDNLDELSFRNKNLYFKNEPLYLELLNFNIEQSSDFYKVSLQKENSKEIIWFIKK</sequence>
<proteinExistence type="predicted"/>
<evidence type="ECO:0008006" key="4">
    <source>
        <dbReference type="Google" id="ProtNLM"/>
    </source>
</evidence>
<feature type="transmembrane region" description="Helical" evidence="1">
    <location>
        <begin position="6"/>
        <end position="28"/>
    </location>
</feature>
<accession>A0A5C2HH42</accession>
<evidence type="ECO:0000256" key="1">
    <source>
        <dbReference type="SAM" id="Phobius"/>
    </source>
</evidence>
<evidence type="ECO:0000313" key="2">
    <source>
        <dbReference type="EMBL" id="QEP40120.1"/>
    </source>
</evidence>
<reference evidence="2 3" key="1">
    <citation type="submission" date="2019-09" db="EMBL/GenBank/DDBJ databases">
        <title>Complete genome sequencing of four Arcobacter species reveals a diverse suite of mobile elements.</title>
        <authorList>
            <person name="Miller W.G."/>
            <person name="Yee E."/>
            <person name="Bono J.L."/>
        </authorList>
    </citation>
    <scope>NUCLEOTIDE SEQUENCE [LARGE SCALE GENOMIC DNA]</scope>
    <source>
        <strain evidence="2 3">CCUG 56899</strain>
    </source>
</reference>
<organism evidence="2 3">
    <name type="scientific">Arcobacter porcinus</name>
    <dbReference type="NCBI Taxonomy" id="1935204"/>
    <lineage>
        <taxon>Bacteria</taxon>
        <taxon>Pseudomonadati</taxon>
        <taxon>Campylobacterota</taxon>
        <taxon>Epsilonproteobacteria</taxon>
        <taxon>Campylobacterales</taxon>
        <taxon>Arcobacteraceae</taxon>
        <taxon>Arcobacter</taxon>
    </lineage>
</organism>